<dbReference type="SUPFAM" id="SSF53474">
    <property type="entry name" value="alpha/beta-Hydrolases"/>
    <property type="match status" value="1"/>
</dbReference>
<dbReference type="EMBL" id="CP017834">
    <property type="protein sequence ID" value="APJ04140.1"/>
    <property type="molecule type" value="Genomic_DNA"/>
</dbReference>
<dbReference type="InterPro" id="IPR029058">
    <property type="entry name" value="AB_hydrolase_fold"/>
</dbReference>
<dbReference type="RefSeq" id="WP_148697893.1">
    <property type="nucleotide sequence ID" value="NZ_CP017834.1"/>
</dbReference>
<keyword evidence="3" id="KW-1185">Reference proteome</keyword>
<dbReference type="Proteomes" id="UP000184731">
    <property type="component" value="Chromosome"/>
</dbReference>
<accession>A0A1L4D1S3</accession>
<reference evidence="2 3" key="1">
    <citation type="submission" date="2016-10" db="EMBL/GenBank/DDBJ databases">
        <title>Silvanigrella aquatica sp. nov., isolated from a freshwater lake located in the Black Forest, Germany, description of Silvanigrellaceae fam. nov., Silvanigrellales ord. nov., reclassification of the order Bdellovibrionales in the class Oligoflexia, reclassification of the families Bacteriovoracaceae and Halobacteriovoraceae in the new order Bacteriovoracales ord. nov., and reclassification of the family Pseudobacteriovoracaceae in the order Oligoflexiales.</title>
        <authorList>
            <person name="Hahn M.W."/>
            <person name="Schmidt J."/>
            <person name="Koll U."/>
            <person name="Rohde M."/>
            <person name="Verbag S."/>
            <person name="Pitt A."/>
            <person name="Nakai R."/>
            <person name="Naganuma T."/>
            <person name="Lang E."/>
        </authorList>
    </citation>
    <scope>NUCLEOTIDE SEQUENCE [LARGE SCALE GENOMIC DNA]</scope>
    <source>
        <strain evidence="2 3">MWH-Nonnen-W8red</strain>
    </source>
</reference>
<proteinExistence type="predicted"/>
<dbReference type="Pfam" id="PF01764">
    <property type="entry name" value="Lipase_3"/>
    <property type="match status" value="1"/>
</dbReference>
<dbReference type="AlphaFoldDB" id="A0A1L4D1S3"/>
<dbReference type="GO" id="GO:0006629">
    <property type="term" value="P:lipid metabolic process"/>
    <property type="evidence" value="ECO:0007669"/>
    <property type="project" value="InterPro"/>
</dbReference>
<dbReference type="KEGG" id="saqi:AXG55_09580"/>
<evidence type="ECO:0000259" key="1">
    <source>
        <dbReference type="Pfam" id="PF01764"/>
    </source>
</evidence>
<evidence type="ECO:0000313" key="3">
    <source>
        <dbReference type="Proteomes" id="UP000184731"/>
    </source>
</evidence>
<gene>
    <name evidence="2" type="ORF">AXG55_09580</name>
</gene>
<dbReference type="STRING" id="1915309.AXG55_09580"/>
<name>A0A1L4D1S3_9BACT</name>
<evidence type="ECO:0000313" key="2">
    <source>
        <dbReference type="EMBL" id="APJ04140.1"/>
    </source>
</evidence>
<sequence length="432" mass="49930">MNKKILTLLYIYIIIFQNKSFPNENKNIYCSKIDGTDLVSSWIYDPISRTNQTTNGEFITTKNNGMIFKSNRNIAQLKLSCSKIFNNADPKQIQVTIKENTNGQQFYLFNVSQNENLTDDKNIQNFAYKEIIDYPFILGLAYASHYVYRIEQDKETKDNEKNNYSLDTIKEKTGFEYVPGSERISKKHNVFVHSVAFVNHIRKVIVIAFKGTSNYTDKEIDIKLGIANYYPTVVFTDAISESLKNYKKTIKYIYNDKSKTGYNLNLIKTYDIVLTGHSLGAIYASLVALNNGLPARVFSSPATYFTTKSSSYKNFYSHFPFYDIINFVRNGDPIANYTGRHVENRIFFPQSKQNGILSSHSLIRFINEIFEFEVAPEYFDILPTYTKSNKPSESYHGLQKLLLLQGNTDPKLIDNQLMKDLNQYPYAMPHFQ</sequence>
<feature type="domain" description="Fungal lipase-type" evidence="1">
    <location>
        <begin position="206"/>
        <end position="337"/>
    </location>
</feature>
<dbReference type="OrthoDB" id="6279260at2"/>
<dbReference type="Gene3D" id="3.40.50.1820">
    <property type="entry name" value="alpha/beta hydrolase"/>
    <property type="match status" value="1"/>
</dbReference>
<organism evidence="2 3">
    <name type="scientific">Silvanigrella aquatica</name>
    <dbReference type="NCBI Taxonomy" id="1915309"/>
    <lineage>
        <taxon>Bacteria</taxon>
        <taxon>Pseudomonadati</taxon>
        <taxon>Bdellovibrionota</taxon>
        <taxon>Oligoflexia</taxon>
        <taxon>Silvanigrellales</taxon>
        <taxon>Silvanigrellaceae</taxon>
        <taxon>Silvanigrella</taxon>
    </lineage>
</organism>
<protein>
    <recommendedName>
        <fullName evidence="1">Fungal lipase-type domain-containing protein</fullName>
    </recommendedName>
</protein>
<dbReference type="InterPro" id="IPR002921">
    <property type="entry name" value="Fungal_lipase-type"/>
</dbReference>